<evidence type="ECO:0000313" key="1">
    <source>
        <dbReference type="EMBL" id="CAG8813876.1"/>
    </source>
</evidence>
<dbReference type="EMBL" id="CAJVQA010041362">
    <property type="protein sequence ID" value="CAG8813876.1"/>
    <property type="molecule type" value="Genomic_DNA"/>
</dbReference>
<feature type="non-terminal residue" evidence="1">
    <location>
        <position position="1"/>
    </location>
</feature>
<feature type="non-terminal residue" evidence="1">
    <location>
        <position position="44"/>
    </location>
</feature>
<proteinExistence type="predicted"/>
<dbReference type="Proteomes" id="UP000789759">
    <property type="component" value="Unassembled WGS sequence"/>
</dbReference>
<sequence length="44" mass="5042">LNYNNIGIYSSVEDALRVNKYSFSRIFYGEFENIKEIGKGGFST</sequence>
<accession>A0A9N9K6A0</accession>
<organism evidence="1 2">
    <name type="scientific">Cetraspora pellucida</name>
    <dbReference type="NCBI Taxonomy" id="1433469"/>
    <lineage>
        <taxon>Eukaryota</taxon>
        <taxon>Fungi</taxon>
        <taxon>Fungi incertae sedis</taxon>
        <taxon>Mucoromycota</taxon>
        <taxon>Glomeromycotina</taxon>
        <taxon>Glomeromycetes</taxon>
        <taxon>Diversisporales</taxon>
        <taxon>Gigasporaceae</taxon>
        <taxon>Cetraspora</taxon>
    </lineage>
</organism>
<gene>
    <name evidence="1" type="ORF">CPELLU_LOCUS18965</name>
</gene>
<name>A0A9N9K6A0_9GLOM</name>
<evidence type="ECO:0000313" key="2">
    <source>
        <dbReference type="Proteomes" id="UP000789759"/>
    </source>
</evidence>
<keyword evidence="2" id="KW-1185">Reference proteome</keyword>
<protein>
    <submittedName>
        <fullName evidence="1">16308_t:CDS:1</fullName>
    </submittedName>
</protein>
<comment type="caution">
    <text evidence="1">The sequence shown here is derived from an EMBL/GenBank/DDBJ whole genome shotgun (WGS) entry which is preliminary data.</text>
</comment>
<dbReference type="AlphaFoldDB" id="A0A9N9K6A0"/>
<reference evidence="1" key="1">
    <citation type="submission" date="2021-06" db="EMBL/GenBank/DDBJ databases">
        <authorList>
            <person name="Kallberg Y."/>
            <person name="Tangrot J."/>
            <person name="Rosling A."/>
        </authorList>
    </citation>
    <scope>NUCLEOTIDE SEQUENCE</scope>
    <source>
        <strain evidence="1">FL966</strain>
    </source>
</reference>